<reference evidence="2 3" key="1">
    <citation type="submission" date="2016-10" db="EMBL/GenBank/DDBJ databases">
        <authorList>
            <person name="de Groot N.N."/>
        </authorList>
    </citation>
    <scope>NUCLEOTIDE SEQUENCE [LARGE SCALE GENOMIC DNA]</scope>
    <source>
        <strain evidence="2 3">CGMCC 1.11030</strain>
    </source>
</reference>
<feature type="compositionally biased region" description="Gly residues" evidence="1">
    <location>
        <begin position="395"/>
        <end position="438"/>
    </location>
</feature>
<dbReference type="Proteomes" id="UP000199377">
    <property type="component" value="Unassembled WGS sequence"/>
</dbReference>
<dbReference type="Pfam" id="PF11737">
    <property type="entry name" value="DUF3300"/>
    <property type="match status" value="1"/>
</dbReference>
<name>A0A1I3NG41_9RHOB</name>
<evidence type="ECO:0008006" key="4">
    <source>
        <dbReference type="Google" id="ProtNLM"/>
    </source>
</evidence>
<dbReference type="InterPro" id="IPR021728">
    <property type="entry name" value="DUF3300"/>
</dbReference>
<evidence type="ECO:0000313" key="2">
    <source>
        <dbReference type="EMBL" id="SFJ08273.1"/>
    </source>
</evidence>
<feature type="compositionally biased region" description="Gly residues" evidence="1">
    <location>
        <begin position="364"/>
        <end position="388"/>
    </location>
</feature>
<gene>
    <name evidence="2" type="ORF">SAMN05216258_11371</name>
</gene>
<dbReference type="PANTHER" id="PTHR40269">
    <property type="entry name" value="OUTER MEMBRANE PROTEIN-RELATED"/>
    <property type="match status" value="1"/>
</dbReference>
<evidence type="ECO:0000256" key="1">
    <source>
        <dbReference type="SAM" id="MobiDB-lite"/>
    </source>
</evidence>
<feature type="region of interest" description="Disordered" evidence="1">
    <location>
        <begin position="278"/>
        <end position="525"/>
    </location>
</feature>
<dbReference type="RefSeq" id="WP_177236383.1">
    <property type="nucleotide sequence ID" value="NZ_FOQH01000013.1"/>
</dbReference>
<organism evidence="2 3">
    <name type="scientific">Albimonas pacifica</name>
    <dbReference type="NCBI Taxonomy" id="1114924"/>
    <lineage>
        <taxon>Bacteria</taxon>
        <taxon>Pseudomonadati</taxon>
        <taxon>Pseudomonadota</taxon>
        <taxon>Alphaproteobacteria</taxon>
        <taxon>Rhodobacterales</taxon>
        <taxon>Paracoccaceae</taxon>
        <taxon>Albimonas</taxon>
    </lineage>
</organism>
<feature type="compositionally biased region" description="Gly residues" evidence="1">
    <location>
        <begin position="338"/>
        <end position="352"/>
    </location>
</feature>
<sequence length="525" mass="53787">MWDTTALRGTLARLAGAGALAIALAGAPAPGGLRAQSDDPVETAEPEAVAEEDLLSESELDDLAAPVALYPDALLTQVLVATTFPLDVVKAGRWVGDNADLAADARDDAAGGEGWDPSVAALAAGFPSLVTRMSDNLDWTQAMGDAMLTQSDDVLDAVQRLRAQAQDVGNLDSNDAQTVTVEGDEIYIEPTSEEVVYVPAYDAQAVYTQSSGGKTVVYDDGDDGWDSTDMLLTGGIAFGAGMLVNEIFDDDDDWNGYWRPGPPPIRWGGGGFYPRPWAPGRGPTRVNVGNRVNIDVDRDGRWRPDDRRRDDARDRLARRDPGDRPHLGDRNGINRPGGLSGGRSGDRPGGGRPNLESSIQDRLQGGGGDNRPNLGGGGGNRPNLGGGRGNDRPNLGGGGTNRPNLSGGGGNRPSLGGGGASRPTLSGGGGRPASGGGLSHLKNTSSRGGKAAIQAKRPAPSAARPKLPSHKPAGGGLFSGGGNAGTMKKAQNRGAASAGRAKLPVGGSRAARGGGGGGRMGGLRR</sequence>
<accession>A0A1I3NG41</accession>
<feature type="compositionally biased region" description="Gly residues" evidence="1">
    <location>
        <begin position="473"/>
        <end position="484"/>
    </location>
</feature>
<evidence type="ECO:0000313" key="3">
    <source>
        <dbReference type="Proteomes" id="UP000199377"/>
    </source>
</evidence>
<feature type="compositionally biased region" description="Low complexity" evidence="1">
    <location>
        <begin position="455"/>
        <end position="466"/>
    </location>
</feature>
<feature type="compositionally biased region" description="Gly residues" evidence="1">
    <location>
        <begin position="512"/>
        <end position="525"/>
    </location>
</feature>
<keyword evidence="3" id="KW-1185">Reference proteome</keyword>
<dbReference type="PANTHER" id="PTHR40269:SF1">
    <property type="entry name" value="OUTER MEMBRANE PROTEIN"/>
    <property type="match status" value="1"/>
</dbReference>
<dbReference type="STRING" id="1114924.SAMN05216258_11371"/>
<dbReference type="EMBL" id="FOQH01000013">
    <property type="protein sequence ID" value="SFJ08273.1"/>
    <property type="molecule type" value="Genomic_DNA"/>
</dbReference>
<protein>
    <recommendedName>
        <fullName evidence="4">DUF3300 domain-containing protein</fullName>
    </recommendedName>
</protein>
<feature type="compositionally biased region" description="Basic and acidic residues" evidence="1">
    <location>
        <begin position="294"/>
        <end position="329"/>
    </location>
</feature>
<proteinExistence type="predicted"/>
<dbReference type="AlphaFoldDB" id="A0A1I3NG41"/>